<dbReference type="Proteomes" id="UP001596483">
    <property type="component" value="Unassembled WGS sequence"/>
</dbReference>
<dbReference type="EMBL" id="JBHTCT010000011">
    <property type="protein sequence ID" value="MFC7364679.1"/>
    <property type="molecule type" value="Genomic_DNA"/>
</dbReference>
<accession>A0ABW2NBL6</accession>
<feature type="transmembrane region" description="Helical" evidence="1">
    <location>
        <begin position="135"/>
        <end position="155"/>
    </location>
</feature>
<keyword evidence="1" id="KW-0472">Membrane</keyword>
<evidence type="ECO:0000313" key="3">
    <source>
        <dbReference type="Proteomes" id="UP001596483"/>
    </source>
</evidence>
<keyword evidence="1" id="KW-0812">Transmembrane</keyword>
<gene>
    <name evidence="2" type="ORF">ACFQQH_05990</name>
</gene>
<keyword evidence="1" id="KW-1133">Transmembrane helix</keyword>
<comment type="caution">
    <text evidence="2">The sequence shown here is derived from an EMBL/GenBank/DDBJ whole genome shotgun (WGS) entry which is preliminary data.</text>
</comment>
<feature type="transmembrane region" description="Helical" evidence="1">
    <location>
        <begin position="21"/>
        <end position="40"/>
    </location>
</feature>
<organism evidence="2 3">
    <name type="scientific">Bhargavaea changchunensis</name>
    <dbReference type="NCBI Taxonomy" id="2134037"/>
    <lineage>
        <taxon>Bacteria</taxon>
        <taxon>Bacillati</taxon>
        <taxon>Bacillota</taxon>
        <taxon>Bacilli</taxon>
        <taxon>Bacillales</taxon>
        <taxon>Caryophanaceae</taxon>
        <taxon>Bhargavaea</taxon>
    </lineage>
</organism>
<dbReference type="RefSeq" id="WP_157297496.1">
    <property type="nucleotide sequence ID" value="NZ_JBHTCT010000011.1"/>
</dbReference>
<reference evidence="3" key="1">
    <citation type="journal article" date="2019" name="Int. J. Syst. Evol. Microbiol.">
        <title>The Global Catalogue of Microorganisms (GCM) 10K type strain sequencing project: providing services to taxonomists for standard genome sequencing and annotation.</title>
        <authorList>
            <consortium name="The Broad Institute Genomics Platform"/>
            <consortium name="The Broad Institute Genome Sequencing Center for Infectious Disease"/>
            <person name="Wu L."/>
            <person name="Ma J."/>
        </authorList>
    </citation>
    <scope>NUCLEOTIDE SEQUENCE [LARGE SCALE GENOMIC DNA]</scope>
    <source>
        <strain evidence="3">JCM 4738</strain>
    </source>
</reference>
<name>A0ABW2NBL6_9BACL</name>
<dbReference type="EC" id="3.4.24.-" evidence="2"/>
<sequence>MVTASRDKGTGQKKKSLGQTLAGLAIGVVLWPVFLPYLFIHEPVIDLKNTLVILTAIVVSAVLALIIHEFGHAIAGAVSGMKFMNMSIGPLVVIRSGEKNRIIFQKPALGYLGRAMLRFPAEITAEQMENVLKRYVAGGPAANIIAATISVALVYTILPSGVLLTFAIVNLLLGAANLIPSDSKGMMTDGKHLSMLAGKTPGKELVLISYRLMQEDTEGTDWSPETVRTAEELVRRNPDHPLTPALYASLSPYYISKNPLLSEELGREIAFRERPLKIDPLQDMADIAMIHTLHAAGLLSSEPEIRTKLSRIGETEKVTRLFRDAYSAILDRQADKLNDYLDELEHVLGEWHSLYLEGIYEKERVLVLRNALRDCETQCNR</sequence>
<dbReference type="GO" id="GO:0016787">
    <property type="term" value="F:hydrolase activity"/>
    <property type="evidence" value="ECO:0007669"/>
    <property type="project" value="UniProtKB-KW"/>
</dbReference>
<keyword evidence="2" id="KW-0378">Hydrolase</keyword>
<keyword evidence="3" id="KW-1185">Reference proteome</keyword>
<protein>
    <submittedName>
        <fullName evidence="2">M50 family metallopeptidase</fullName>
        <ecNumber evidence="2">3.4.24.-</ecNumber>
    </submittedName>
</protein>
<feature type="transmembrane region" description="Helical" evidence="1">
    <location>
        <begin position="161"/>
        <end position="179"/>
    </location>
</feature>
<feature type="transmembrane region" description="Helical" evidence="1">
    <location>
        <begin position="52"/>
        <end position="78"/>
    </location>
</feature>
<proteinExistence type="predicted"/>
<evidence type="ECO:0000313" key="2">
    <source>
        <dbReference type="EMBL" id="MFC7364679.1"/>
    </source>
</evidence>
<dbReference type="CDD" id="cd05709">
    <property type="entry name" value="S2P-M50"/>
    <property type="match status" value="1"/>
</dbReference>
<evidence type="ECO:0000256" key="1">
    <source>
        <dbReference type="SAM" id="Phobius"/>
    </source>
</evidence>